<dbReference type="Gene3D" id="1.20.5.170">
    <property type="match status" value="1"/>
</dbReference>
<dbReference type="Proteomes" id="UP001307889">
    <property type="component" value="Chromosome 11"/>
</dbReference>
<evidence type="ECO:0000259" key="5">
    <source>
        <dbReference type="PROSITE" id="PS50217"/>
    </source>
</evidence>
<dbReference type="CDD" id="cd14686">
    <property type="entry name" value="bZIP"/>
    <property type="match status" value="1"/>
</dbReference>
<dbReference type="EMBL" id="AP028919">
    <property type="protein sequence ID" value="BES99976.1"/>
    <property type="molecule type" value="Genomic_DNA"/>
</dbReference>
<keyword evidence="7" id="KW-1185">Reference proteome</keyword>
<proteinExistence type="predicted"/>
<protein>
    <recommendedName>
        <fullName evidence="5">BZIP domain-containing protein</fullName>
    </recommendedName>
</protein>
<evidence type="ECO:0000256" key="4">
    <source>
        <dbReference type="SAM" id="MobiDB-lite"/>
    </source>
</evidence>
<feature type="domain" description="BZIP" evidence="5">
    <location>
        <begin position="159"/>
        <end position="214"/>
    </location>
</feature>
<dbReference type="SUPFAM" id="SSF57959">
    <property type="entry name" value="Leucine zipper domain"/>
    <property type="match status" value="1"/>
</dbReference>
<gene>
    <name evidence="6" type="ORF">NTJ_12793</name>
</gene>
<dbReference type="Pfam" id="PF03131">
    <property type="entry name" value="bZIP_Maf"/>
    <property type="match status" value="1"/>
</dbReference>
<organism evidence="6 7">
    <name type="scientific">Nesidiocoris tenuis</name>
    <dbReference type="NCBI Taxonomy" id="355587"/>
    <lineage>
        <taxon>Eukaryota</taxon>
        <taxon>Metazoa</taxon>
        <taxon>Ecdysozoa</taxon>
        <taxon>Arthropoda</taxon>
        <taxon>Hexapoda</taxon>
        <taxon>Insecta</taxon>
        <taxon>Pterygota</taxon>
        <taxon>Neoptera</taxon>
        <taxon>Paraneoptera</taxon>
        <taxon>Hemiptera</taxon>
        <taxon>Heteroptera</taxon>
        <taxon>Panheteroptera</taxon>
        <taxon>Cimicomorpha</taxon>
        <taxon>Miridae</taxon>
        <taxon>Dicyphina</taxon>
        <taxon>Nesidiocoris</taxon>
    </lineage>
</organism>
<keyword evidence="2" id="KW-0238">DNA-binding</keyword>
<keyword evidence="3" id="KW-0804">Transcription</keyword>
<evidence type="ECO:0000313" key="6">
    <source>
        <dbReference type="EMBL" id="BES99976.1"/>
    </source>
</evidence>
<reference evidence="6 7" key="1">
    <citation type="submission" date="2023-09" db="EMBL/GenBank/DDBJ databases">
        <title>Nesidiocoris tenuis whole genome shotgun sequence.</title>
        <authorList>
            <person name="Shibata T."/>
            <person name="Shimoda M."/>
            <person name="Kobayashi T."/>
            <person name="Uehara T."/>
        </authorList>
    </citation>
    <scope>NUCLEOTIDE SEQUENCE [LARGE SCALE GENOMIC DNA]</scope>
    <source>
        <strain evidence="6 7">Japan</strain>
    </source>
</reference>
<dbReference type="PROSITE" id="PS50217">
    <property type="entry name" value="BZIP"/>
    <property type="match status" value="1"/>
</dbReference>
<dbReference type="InterPro" id="IPR046347">
    <property type="entry name" value="bZIP_sf"/>
</dbReference>
<keyword evidence="1" id="KW-0805">Transcription regulation</keyword>
<feature type="compositionally biased region" description="Polar residues" evidence="4">
    <location>
        <begin position="67"/>
        <end position="78"/>
    </location>
</feature>
<evidence type="ECO:0000256" key="2">
    <source>
        <dbReference type="ARBA" id="ARBA00023125"/>
    </source>
</evidence>
<evidence type="ECO:0000313" key="7">
    <source>
        <dbReference type="Proteomes" id="UP001307889"/>
    </source>
</evidence>
<dbReference type="InterPro" id="IPR004827">
    <property type="entry name" value="bZIP"/>
</dbReference>
<feature type="region of interest" description="Disordered" evidence="4">
    <location>
        <begin position="67"/>
        <end position="101"/>
    </location>
</feature>
<name>A0ABN7B9Z0_9HEMI</name>
<evidence type="ECO:0000256" key="1">
    <source>
        <dbReference type="ARBA" id="ARBA00023015"/>
    </source>
</evidence>
<sequence>MEGDELWKDIVDLIDTDEDKVRSYWPGFKAKTEDYVKTSANFVKFEKPPDSIFQVGPQSPNLWTRGNQIRLPSSSATTFDRDELNGNSANNAPQTAPGAGVEPCYSSLEQFRLTENMLDCQDVNCPGDLTGKVHIFKTPRTRKTSRLRYPSPPTFGAEAEAQKRRRKINREAAKRCRDRKNEGFKRLLTEQRELLHSHHFLYHENAHLRSEVSRELEIAPQLSDDENEDRLAKEAHFTFPGE</sequence>
<accession>A0ABN7B9Z0</accession>
<dbReference type="InterPro" id="IPR004826">
    <property type="entry name" value="bZIP_Maf"/>
</dbReference>
<feature type="compositionally biased region" description="Polar residues" evidence="4">
    <location>
        <begin position="85"/>
        <end position="94"/>
    </location>
</feature>
<evidence type="ECO:0000256" key="3">
    <source>
        <dbReference type="ARBA" id="ARBA00023163"/>
    </source>
</evidence>